<dbReference type="InterPro" id="IPR053002">
    <property type="entry name" value="Metalloproteinase_M10B"/>
</dbReference>
<organism evidence="1 2">
    <name type="scientific">Rhizopus microsporus</name>
    <dbReference type="NCBI Taxonomy" id="58291"/>
    <lineage>
        <taxon>Eukaryota</taxon>
        <taxon>Fungi</taxon>
        <taxon>Fungi incertae sedis</taxon>
        <taxon>Mucoromycota</taxon>
        <taxon>Mucoromycotina</taxon>
        <taxon>Mucoromycetes</taxon>
        <taxon>Mucorales</taxon>
        <taxon>Mucorineae</taxon>
        <taxon>Rhizopodaceae</taxon>
        <taxon>Rhizopus</taxon>
    </lineage>
</organism>
<dbReference type="Pfam" id="PF12044">
    <property type="entry name" value="Metallopep"/>
    <property type="match status" value="1"/>
</dbReference>
<accession>A0A1X0RP81</accession>
<protein>
    <submittedName>
        <fullName evidence="1">Uncharacterized protein</fullName>
    </submittedName>
</protein>
<dbReference type="AlphaFoldDB" id="A0A1X0RP81"/>
<proteinExistence type="predicted"/>
<dbReference type="VEuPathDB" id="FungiDB:BCV72DRAFT_221598"/>
<sequence>MAGYMWQAFCAEQMYRNGMQRRTFRLDEDWLPDTTSCQENRVMRTTAKVHIIRSTKTVAEIRDIRRAQQRHDDQANSEDLESLFGICLNDLGRYSPFNQPCHVACMLLDAHWDPQRQAILGHAALGGGGGDIALGIFGSHSLHAWPSCIEDIVPCFMNDTRTDTRFIANDAGESGTWWKALNIGMGAMVYC</sequence>
<gene>
    <name evidence="1" type="ORF">BCV71DRAFT_61371</name>
</gene>
<reference evidence="1 2" key="1">
    <citation type="journal article" date="2016" name="Proc. Natl. Acad. Sci. U.S.A.">
        <title>Lipid metabolic changes in an early divergent fungus govern the establishment of a mutualistic symbiosis with endobacteria.</title>
        <authorList>
            <person name="Lastovetsky O.A."/>
            <person name="Gaspar M.L."/>
            <person name="Mondo S.J."/>
            <person name="LaButti K.M."/>
            <person name="Sandor L."/>
            <person name="Grigoriev I.V."/>
            <person name="Henry S.A."/>
            <person name="Pawlowska T.E."/>
        </authorList>
    </citation>
    <scope>NUCLEOTIDE SEQUENCE [LARGE SCALE GENOMIC DNA]</scope>
    <source>
        <strain evidence="1 2">ATCC 11559</strain>
    </source>
</reference>
<dbReference type="Proteomes" id="UP000242381">
    <property type="component" value="Unassembled WGS sequence"/>
</dbReference>
<dbReference type="PANTHER" id="PTHR21054:SF2">
    <property type="entry name" value="MIP04191P"/>
    <property type="match status" value="1"/>
</dbReference>
<dbReference type="GO" id="GO:0005737">
    <property type="term" value="C:cytoplasm"/>
    <property type="evidence" value="ECO:0007669"/>
    <property type="project" value="TreeGrafter"/>
</dbReference>
<dbReference type="InterPro" id="IPR021917">
    <property type="entry name" value="Unchr_Zn-peptidase-like"/>
</dbReference>
<evidence type="ECO:0000313" key="1">
    <source>
        <dbReference type="EMBL" id="ORE13836.1"/>
    </source>
</evidence>
<evidence type="ECO:0000313" key="2">
    <source>
        <dbReference type="Proteomes" id="UP000242381"/>
    </source>
</evidence>
<name>A0A1X0RP81_RHIZD</name>
<dbReference type="EMBL" id="KV921507">
    <property type="protein sequence ID" value="ORE13836.1"/>
    <property type="molecule type" value="Genomic_DNA"/>
</dbReference>
<dbReference type="PANTHER" id="PTHR21054">
    <property type="entry name" value="ZINC METALLOPROTEINASE-RELATED"/>
    <property type="match status" value="1"/>
</dbReference>